<accession>A0AAX4IXQ3</accession>
<reference evidence="3" key="1">
    <citation type="journal article" date="2023" name="bioRxiv">
        <title>Complete genome of the Medicago anthracnose fungus, Colletotrichum destructivum, reveals a mini-chromosome-like region within a core chromosome.</title>
        <authorList>
            <person name="Lapalu N."/>
            <person name="Simon A."/>
            <person name="Lu A."/>
            <person name="Plaumann P.-L."/>
            <person name="Amselem J."/>
            <person name="Pigne S."/>
            <person name="Auger A."/>
            <person name="Koch C."/>
            <person name="Dallery J.-F."/>
            <person name="O'Connell R.J."/>
        </authorList>
    </citation>
    <scope>NUCLEOTIDE SEQUENCE [LARGE SCALE GENOMIC DNA]</scope>
    <source>
        <strain evidence="3">CBS 520.97</strain>
    </source>
</reference>
<evidence type="ECO:0000256" key="1">
    <source>
        <dbReference type="SAM" id="Phobius"/>
    </source>
</evidence>
<feature type="transmembrane region" description="Helical" evidence="1">
    <location>
        <begin position="133"/>
        <end position="155"/>
    </location>
</feature>
<feature type="transmembrane region" description="Helical" evidence="1">
    <location>
        <begin position="106"/>
        <end position="127"/>
    </location>
</feature>
<evidence type="ECO:0000313" key="2">
    <source>
        <dbReference type="EMBL" id="WQF87961.1"/>
    </source>
</evidence>
<keyword evidence="3" id="KW-1185">Reference proteome</keyword>
<keyword evidence="1" id="KW-1133">Transmembrane helix</keyword>
<keyword evidence="1" id="KW-0812">Transmembrane</keyword>
<feature type="transmembrane region" description="Helical" evidence="1">
    <location>
        <begin position="70"/>
        <end position="94"/>
    </location>
</feature>
<sequence length="156" mass="16453">MFIPDLQAVTARFALGCGSDSDSIQLFSRHLLMYSFMGSSQCGGSLGTWLHHLWSLFVDWISQPQVKIYIITWAITFTIVCIIILGLGFGPAGVGAGTLAAAFQSSMYSGFTPASGLFATLTSMGMLGIMMPWAVGIAGLVATLVTGTAWAFGAAR</sequence>
<name>A0AAX4IXQ3_9PEZI</name>
<protein>
    <submittedName>
        <fullName evidence="2">IFI6/IFI27-like domain superfamily protein</fullName>
    </submittedName>
</protein>
<dbReference type="Proteomes" id="UP001322277">
    <property type="component" value="Chromosome 8"/>
</dbReference>
<evidence type="ECO:0000313" key="3">
    <source>
        <dbReference type="Proteomes" id="UP001322277"/>
    </source>
</evidence>
<dbReference type="RefSeq" id="XP_062785182.1">
    <property type="nucleotide sequence ID" value="XM_062929131.1"/>
</dbReference>
<dbReference type="GeneID" id="87949475"/>
<feature type="transmembrane region" description="Helical" evidence="1">
    <location>
        <begin position="31"/>
        <end position="50"/>
    </location>
</feature>
<dbReference type="Gene3D" id="6.10.110.10">
    <property type="match status" value="1"/>
</dbReference>
<dbReference type="EMBL" id="CP137312">
    <property type="protein sequence ID" value="WQF87961.1"/>
    <property type="molecule type" value="Genomic_DNA"/>
</dbReference>
<keyword evidence="1" id="KW-0472">Membrane</keyword>
<gene>
    <name evidence="2" type="ORF">CDEST_12975</name>
</gene>
<organism evidence="2 3">
    <name type="scientific">Colletotrichum destructivum</name>
    <dbReference type="NCBI Taxonomy" id="34406"/>
    <lineage>
        <taxon>Eukaryota</taxon>
        <taxon>Fungi</taxon>
        <taxon>Dikarya</taxon>
        <taxon>Ascomycota</taxon>
        <taxon>Pezizomycotina</taxon>
        <taxon>Sordariomycetes</taxon>
        <taxon>Hypocreomycetidae</taxon>
        <taxon>Glomerellales</taxon>
        <taxon>Glomerellaceae</taxon>
        <taxon>Colletotrichum</taxon>
        <taxon>Colletotrichum destructivum species complex</taxon>
    </lineage>
</organism>
<dbReference type="InterPro" id="IPR038213">
    <property type="entry name" value="IFI6/IFI27-like_sf"/>
</dbReference>
<dbReference type="AlphaFoldDB" id="A0AAX4IXQ3"/>
<proteinExistence type="predicted"/>
<dbReference type="KEGG" id="cdet:87949475"/>